<dbReference type="RefSeq" id="WP_239107822.1">
    <property type="nucleotide sequence ID" value="NZ_BAAAGJ010000003.1"/>
</dbReference>
<dbReference type="InterPro" id="IPR045596">
    <property type="entry name" value="DUF6459"/>
</dbReference>
<protein>
    <submittedName>
        <fullName evidence="2">Uncharacterized protein</fullName>
    </submittedName>
</protein>
<dbReference type="Proteomes" id="UP000652013">
    <property type="component" value="Unassembled WGS sequence"/>
</dbReference>
<evidence type="ECO:0000256" key="1">
    <source>
        <dbReference type="SAM" id="MobiDB-lite"/>
    </source>
</evidence>
<accession>A0A8J4DKU0</accession>
<feature type="region of interest" description="Disordered" evidence="1">
    <location>
        <begin position="1"/>
        <end position="22"/>
    </location>
</feature>
<sequence length="158" mass="16874">MTAAVALLEPPRSPAGPPPIVAGPSAEARQAVRRYVAVLVEVLNGYRPPAHLRPLCRPVEAAEIIAHTRAAMHRIAEAKRALATAGRAGPRRPAPHRVADRHGRRPDPAAVLRLRLCEPRPGSVEATVLLVTAARTWALALRLDGGPHTWAASVARLL</sequence>
<organism evidence="2 3">
    <name type="scientific">Spirilliplanes yamanashiensis</name>
    <dbReference type="NCBI Taxonomy" id="42233"/>
    <lineage>
        <taxon>Bacteria</taxon>
        <taxon>Bacillati</taxon>
        <taxon>Actinomycetota</taxon>
        <taxon>Actinomycetes</taxon>
        <taxon>Micromonosporales</taxon>
        <taxon>Micromonosporaceae</taxon>
        <taxon>Spirilliplanes</taxon>
    </lineage>
</organism>
<comment type="caution">
    <text evidence="2">The sequence shown here is derived from an EMBL/GenBank/DDBJ whole genome shotgun (WGS) entry which is preliminary data.</text>
</comment>
<feature type="region of interest" description="Disordered" evidence="1">
    <location>
        <begin position="83"/>
        <end position="104"/>
    </location>
</feature>
<proteinExistence type="predicted"/>
<dbReference type="AlphaFoldDB" id="A0A8J4DKU0"/>
<dbReference type="EMBL" id="BOOY01000036">
    <property type="protein sequence ID" value="GIJ05667.1"/>
    <property type="molecule type" value="Genomic_DNA"/>
</dbReference>
<feature type="compositionally biased region" description="Pro residues" evidence="1">
    <location>
        <begin position="11"/>
        <end position="21"/>
    </location>
</feature>
<reference evidence="2" key="1">
    <citation type="submission" date="2021-01" db="EMBL/GenBank/DDBJ databases">
        <title>Whole genome shotgun sequence of Spirilliplanes yamanashiensis NBRC 15828.</title>
        <authorList>
            <person name="Komaki H."/>
            <person name="Tamura T."/>
        </authorList>
    </citation>
    <scope>NUCLEOTIDE SEQUENCE</scope>
    <source>
        <strain evidence="2">NBRC 15828</strain>
    </source>
</reference>
<evidence type="ECO:0000313" key="2">
    <source>
        <dbReference type="EMBL" id="GIJ05667.1"/>
    </source>
</evidence>
<name>A0A8J4DKU0_9ACTN</name>
<gene>
    <name evidence="2" type="ORF">Sya03_50190</name>
</gene>
<evidence type="ECO:0000313" key="3">
    <source>
        <dbReference type="Proteomes" id="UP000652013"/>
    </source>
</evidence>
<keyword evidence="3" id="KW-1185">Reference proteome</keyword>
<dbReference type="Pfam" id="PF20060">
    <property type="entry name" value="DUF6459"/>
    <property type="match status" value="1"/>
</dbReference>